<dbReference type="Pfam" id="PF00106">
    <property type="entry name" value="adh_short"/>
    <property type="match status" value="1"/>
</dbReference>
<dbReference type="GO" id="GO:0016616">
    <property type="term" value="F:oxidoreductase activity, acting on the CH-OH group of donors, NAD or NADP as acceptor"/>
    <property type="evidence" value="ECO:0007669"/>
    <property type="project" value="TreeGrafter"/>
</dbReference>
<dbReference type="PANTHER" id="PTHR42760">
    <property type="entry name" value="SHORT-CHAIN DEHYDROGENASES/REDUCTASES FAMILY MEMBER"/>
    <property type="match status" value="1"/>
</dbReference>
<dbReference type="GO" id="GO:0006633">
    <property type="term" value="P:fatty acid biosynthetic process"/>
    <property type="evidence" value="ECO:0007669"/>
    <property type="project" value="TreeGrafter"/>
</dbReference>
<dbReference type="OrthoDB" id="417891at2759"/>
<dbReference type="GeneID" id="28724117"/>
<evidence type="ECO:0000256" key="1">
    <source>
        <dbReference type="ARBA" id="ARBA00006484"/>
    </source>
</evidence>
<sequence length="275" mass="29567">MAVPVAIITGGTKGIGHQLVSTVLRNGLSCIFIGSNPDSVRNSLDSLIAANIKPKINNSPQFVRGVSIDFNTWPQWTILAEHPSWEATLGNTSVHERLSPLFDVSPVVSTQQTYYYDLLVNCAGITQNSLGWATPASEVARLLNINLASLISMNQLSLRPMIRARRRFAPAATPTIINVSSQLGWHNAPNVPGTAVYAATKSAVLQYTNALQHELASSGVTIKSIAPGLVQNTNMTSKISSQAVQYLKESLESPPTTPEALASAIWRLYCPSTST</sequence>
<organism evidence="4 5">
    <name type="scientific">Eremothecium sinecaudum</name>
    <dbReference type="NCBI Taxonomy" id="45286"/>
    <lineage>
        <taxon>Eukaryota</taxon>
        <taxon>Fungi</taxon>
        <taxon>Dikarya</taxon>
        <taxon>Ascomycota</taxon>
        <taxon>Saccharomycotina</taxon>
        <taxon>Saccharomycetes</taxon>
        <taxon>Saccharomycetales</taxon>
        <taxon>Saccharomycetaceae</taxon>
        <taxon>Eremothecium</taxon>
    </lineage>
</organism>
<dbReference type="GO" id="GO:0048038">
    <property type="term" value="F:quinone binding"/>
    <property type="evidence" value="ECO:0007669"/>
    <property type="project" value="TreeGrafter"/>
</dbReference>
<evidence type="ECO:0000256" key="3">
    <source>
        <dbReference type="RuleBase" id="RU000363"/>
    </source>
</evidence>
<dbReference type="PRINTS" id="PR00081">
    <property type="entry name" value="GDHRDH"/>
</dbReference>
<reference evidence="4 5" key="1">
    <citation type="submission" date="2016-01" db="EMBL/GenBank/DDBJ databases">
        <title>Genome sequence of the yeast Holleya sinecauda.</title>
        <authorList>
            <person name="Dietrich F.S."/>
        </authorList>
    </citation>
    <scope>NUCLEOTIDE SEQUENCE [LARGE SCALE GENOMIC DNA]</scope>
    <source>
        <strain evidence="4 5">ATCC 58844</strain>
    </source>
</reference>
<evidence type="ECO:0000313" key="4">
    <source>
        <dbReference type="EMBL" id="AMD20852.1"/>
    </source>
</evidence>
<dbReference type="PRINTS" id="PR00080">
    <property type="entry name" value="SDRFAMILY"/>
</dbReference>
<proteinExistence type="inferred from homology"/>
<dbReference type="AlphaFoldDB" id="A0A109UZ62"/>
<evidence type="ECO:0000313" key="5">
    <source>
        <dbReference type="Proteomes" id="UP000243052"/>
    </source>
</evidence>
<dbReference type="CDD" id="cd05233">
    <property type="entry name" value="SDR_c"/>
    <property type="match status" value="1"/>
</dbReference>
<comment type="similarity">
    <text evidence="1 3">Belongs to the short-chain dehydrogenases/reductases (SDR) family.</text>
</comment>
<dbReference type="InterPro" id="IPR036291">
    <property type="entry name" value="NAD(P)-bd_dom_sf"/>
</dbReference>
<dbReference type="Gene3D" id="3.40.50.720">
    <property type="entry name" value="NAD(P)-binding Rossmann-like Domain"/>
    <property type="match status" value="1"/>
</dbReference>
<dbReference type="RefSeq" id="XP_017987848.1">
    <property type="nucleotide sequence ID" value="XM_018132359.1"/>
</dbReference>
<accession>A0A109UZ62</accession>
<dbReference type="PANTHER" id="PTHR42760:SF133">
    <property type="entry name" value="3-OXOACYL-[ACYL-CARRIER-PROTEIN] REDUCTASE"/>
    <property type="match status" value="1"/>
</dbReference>
<evidence type="ECO:0000256" key="2">
    <source>
        <dbReference type="ARBA" id="ARBA00023002"/>
    </source>
</evidence>
<dbReference type="EMBL" id="CP014244">
    <property type="protein sequence ID" value="AMD20852.1"/>
    <property type="molecule type" value="Genomic_DNA"/>
</dbReference>
<dbReference type="InterPro" id="IPR002347">
    <property type="entry name" value="SDR_fam"/>
</dbReference>
<gene>
    <name evidence="4" type="ORF">AW171_hschr42770</name>
</gene>
<name>A0A109UZ62_9SACH</name>
<dbReference type="STRING" id="45286.A0A109UZ62"/>
<keyword evidence="2" id="KW-0560">Oxidoreductase</keyword>
<dbReference type="SUPFAM" id="SSF51735">
    <property type="entry name" value="NAD(P)-binding Rossmann-fold domains"/>
    <property type="match status" value="1"/>
</dbReference>
<keyword evidence="5" id="KW-1185">Reference proteome</keyword>
<dbReference type="Proteomes" id="UP000243052">
    <property type="component" value="Chromosome iv"/>
</dbReference>
<protein>
    <submittedName>
        <fullName evidence="4">HDR110Cp</fullName>
    </submittedName>
</protein>